<reference evidence="4" key="1">
    <citation type="journal article" date="2021" name="Proc. Natl. Acad. Sci. U.S.A.">
        <title>A Catalog of Tens of Thousands of Viruses from Human Metagenomes Reveals Hidden Associations with Chronic Diseases.</title>
        <authorList>
            <person name="Tisza M.J."/>
            <person name="Buck C.B."/>
        </authorList>
    </citation>
    <scope>NUCLEOTIDE SEQUENCE</scope>
    <source>
        <strain evidence="4">CtnR613</strain>
    </source>
</reference>
<dbReference type="Gene3D" id="3.30.2400.10">
    <property type="entry name" value="Major capsid protein gp5"/>
    <property type="match status" value="1"/>
</dbReference>
<proteinExistence type="predicted"/>
<name>A0A8S5SPJ9_9CAUD</name>
<protein>
    <submittedName>
        <fullName evidence="4">Major capsid protein</fullName>
    </submittedName>
</protein>
<sequence>MTLKEILNLIEEKKTQARVLNSTGKVEEAKEILNEIKKLRVQEENLRELEELEKLEVLNNGTVIEDKGDIKVGKKVEKTEEEKEREIENRFLDYVKSGKVEFTNEMKESIDKDGGLIVPKDISTKINERKRELNSLKKYVRVEKVNTLTGSRVIEKNADSVPFASIEEGGLFTDVANPEFETVDYKVVKYGGVLDVTRELLEDTKENIKNYLVNWLAKKEVATENKAILTVADTIATTPVAIRTYDDIKTILNTKIDPALLSKTVILTNQSGYNWLDTLKDKQDRYILKDHITDPNVKTIEGKYTVIVVTDKVLPVKAKKVPFYIGALDEAITHFEREGRSIEMTDLVKWVNDKISIKSRMRFDTKAFDKEALVKGEFTQA</sequence>
<evidence type="ECO:0000259" key="3">
    <source>
        <dbReference type="Pfam" id="PF05065"/>
    </source>
</evidence>
<dbReference type="InterPro" id="IPR054612">
    <property type="entry name" value="Phage_capsid-like_C"/>
</dbReference>
<evidence type="ECO:0000313" key="4">
    <source>
        <dbReference type="EMBL" id="DAF52615.1"/>
    </source>
</evidence>
<organism evidence="4">
    <name type="scientific">Siphoviridae sp. ctnR613</name>
    <dbReference type="NCBI Taxonomy" id="2827939"/>
    <lineage>
        <taxon>Viruses</taxon>
        <taxon>Duplodnaviria</taxon>
        <taxon>Heunggongvirae</taxon>
        <taxon>Uroviricota</taxon>
        <taxon>Caudoviricetes</taxon>
    </lineage>
</organism>
<keyword evidence="2" id="KW-0946">Virion</keyword>
<dbReference type="Pfam" id="PF05065">
    <property type="entry name" value="Phage_capsid"/>
    <property type="match status" value="1"/>
</dbReference>
<dbReference type="Gene3D" id="3.30.2320.10">
    <property type="entry name" value="hypothetical protein PF0899 domain"/>
    <property type="match status" value="1"/>
</dbReference>
<dbReference type="NCBIfam" id="TIGR01554">
    <property type="entry name" value="major_cap_HK97"/>
    <property type="match status" value="1"/>
</dbReference>
<dbReference type="SUPFAM" id="SSF56563">
    <property type="entry name" value="Major capsid protein gp5"/>
    <property type="match status" value="1"/>
</dbReference>
<feature type="domain" description="Phage capsid-like C-terminal" evidence="3">
    <location>
        <begin position="114"/>
        <end position="378"/>
    </location>
</feature>
<dbReference type="EMBL" id="BK032640">
    <property type="protein sequence ID" value="DAF52615.1"/>
    <property type="molecule type" value="Genomic_DNA"/>
</dbReference>
<evidence type="ECO:0000256" key="1">
    <source>
        <dbReference type="ARBA" id="ARBA00004328"/>
    </source>
</evidence>
<dbReference type="GO" id="GO:0044423">
    <property type="term" value="C:virion component"/>
    <property type="evidence" value="ECO:0007669"/>
    <property type="project" value="UniProtKB-KW"/>
</dbReference>
<accession>A0A8S5SPJ9</accession>
<evidence type="ECO:0000256" key="2">
    <source>
        <dbReference type="ARBA" id="ARBA00022844"/>
    </source>
</evidence>
<comment type="subcellular location">
    <subcellularLocation>
        <location evidence="1">Virion</location>
    </subcellularLocation>
</comment>
<dbReference type="InterPro" id="IPR024455">
    <property type="entry name" value="Phage_capsid"/>
</dbReference>